<evidence type="ECO:0000313" key="1">
    <source>
        <dbReference type="EMBL" id="TYC48184.1"/>
    </source>
</evidence>
<dbReference type="GO" id="GO:0050151">
    <property type="term" value="F:oleate hydratase activity"/>
    <property type="evidence" value="ECO:0007669"/>
    <property type="project" value="UniProtKB-EC"/>
</dbReference>
<dbReference type="PANTHER" id="PTHR37417:SF3">
    <property type="entry name" value="MYOSIN-CROSSREACTIVE PROTEIN"/>
    <property type="match status" value="1"/>
</dbReference>
<dbReference type="InterPro" id="IPR036188">
    <property type="entry name" value="FAD/NAD-bd_sf"/>
</dbReference>
<protein>
    <submittedName>
        <fullName evidence="1">Oleate hydratase</fullName>
        <ecNumber evidence="1">4.2.1.53</ecNumber>
    </submittedName>
</protein>
<keyword evidence="1" id="KW-0456">Lyase</keyword>
<dbReference type="SUPFAM" id="SSF51905">
    <property type="entry name" value="FAD/NAD(P)-binding domain"/>
    <property type="match status" value="1"/>
</dbReference>
<dbReference type="EMBL" id="SDGZ01000023">
    <property type="protein sequence ID" value="TYC48184.1"/>
    <property type="molecule type" value="Genomic_DNA"/>
</dbReference>
<organism evidence="1 2">
    <name type="scientific">Weissella muntiaci</name>
    <dbReference type="NCBI Taxonomy" id="2508881"/>
    <lineage>
        <taxon>Bacteria</taxon>
        <taxon>Bacillati</taxon>
        <taxon>Bacillota</taxon>
        <taxon>Bacilli</taxon>
        <taxon>Lactobacillales</taxon>
        <taxon>Lactobacillaceae</taxon>
        <taxon>Weissella</taxon>
    </lineage>
</organism>
<dbReference type="GO" id="GO:0071949">
    <property type="term" value="F:FAD binding"/>
    <property type="evidence" value="ECO:0007669"/>
    <property type="project" value="InterPro"/>
</dbReference>
<gene>
    <name evidence="1" type="ORF">ESZ50_09390</name>
</gene>
<sequence length="593" mass="67339">MRYTNGNYEAFVRPAKNAGIEDKTAHIVGGGLAGLATAVFLIRDAYMPADNIHIYEELDEFGGSLDGHFISNVGLVTRGGREMENHFETLWDLYRSIPSLEIPDASVLDEFYRLNRADPNSSNCRIIANRGERVPDDGDFTLSRQAQQELLDLFMRSEDQLIGEKIEDVFSDEFFASNFWLYWSTMFAFEKWHSAIEMRRYIHRFIHHIDGLPDFSALKFTKYNQYESLVKPVLAYLQKQGVNFHYGTQVENVSLHEGTEELQAQALQIKEADGTVKQITLTSDDFVFVTNGSITESSTQGDQHTPAPITKEPGGSWKLWEKLAAQSPALGNPKAFYQNLPAESWYVSATLTFKNAQIDPYIKRLTKRDLRTGKVVTGGIVTVKDSNWLMSFAIHRQPHFKMDQKTDETVMWVYGLLSNTAGNYINKPIEQASGAEIAEELMYHLGMPEAEIHDFVENAVNAVPVYMPFITSYFMLRQPGDRPAVVPKGSKNLALIGNFAESEQQDTVFTTEYSVRTAMEAVYTLLDVDRGVPEVFDSAYDVRQLAKAIYYLSDRKKLADMELPFIEKRLIEHEMKKYTGTYLGEIARDAKLL</sequence>
<dbReference type="Proteomes" id="UP000371977">
    <property type="component" value="Unassembled WGS sequence"/>
</dbReference>
<dbReference type="Pfam" id="PF06100">
    <property type="entry name" value="MCRA"/>
    <property type="match status" value="1"/>
</dbReference>
<keyword evidence="2" id="KW-1185">Reference proteome</keyword>
<dbReference type="Gene3D" id="3.50.50.60">
    <property type="entry name" value="FAD/NAD(P)-binding domain"/>
    <property type="match status" value="3"/>
</dbReference>
<evidence type="ECO:0000313" key="2">
    <source>
        <dbReference type="Proteomes" id="UP000371977"/>
    </source>
</evidence>
<dbReference type="GO" id="GO:0006631">
    <property type="term" value="P:fatty acid metabolic process"/>
    <property type="evidence" value="ECO:0007669"/>
    <property type="project" value="InterPro"/>
</dbReference>
<dbReference type="RefSeq" id="WP_148623344.1">
    <property type="nucleotide sequence ID" value="NZ_SDGZ01000023.1"/>
</dbReference>
<comment type="caution">
    <text evidence="1">The sequence shown here is derived from an EMBL/GenBank/DDBJ whole genome shotgun (WGS) entry which is preliminary data.</text>
</comment>
<name>A0A6C2C2M7_9LACO</name>
<proteinExistence type="predicted"/>
<accession>A0A6C2C2M7</accession>
<dbReference type="PANTHER" id="PTHR37417">
    <property type="entry name" value="67 KDA MYOSIN-CROSS-REACTIVE ANTIGEN FAMILY PROTEIN (AFU_ORTHOLOGUE AFUA_5G09970)"/>
    <property type="match status" value="1"/>
</dbReference>
<dbReference type="AlphaFoldDB" id="A0A6C2C2M7"/>
<reference evidence="1 2" key="1">
    <citation type="submission" date="2019-01" db="EMBL/GenBank/DDBJ databases">
        <title>Weissella sp. nov., a novel lactic acid bacterium isolated from animal feces.</title>
        <authorList>
            <person name="Wang L.-T."/>
        </authorList>
    </citation>
    <scope>NUCLEOTIDE SEQUENCE [LARGE SCALE GENOMIC DNA]</scope>
    <source>
        <strain evidence="1 2">8H-2</strain>
    </source>
</reference>
<dbReference type="InterPro" id="IPR010354">
    <property type="entry name" value="Oleate_hydratase"/>
</dbReference>
<dbReference type="EC" id="4.2.1.53" evidence="1"/>
<dbReference type="NCBIfam" id="NF010584">
    <property type="entry name" value="PRK13977.1"/>
    <property type="match status" value="1"/>
</dbReference>
<dbReference type="OrthoDB" id="4540221at2"/>